<feature type="transmembrane region" description="Helical" evidence="2">
    <location>
        <begin position="94"/>
        <end position="114"/>
    </location>
</feature>
<dbReference type="PANTHER" id="PTHR36692">
    <property type="entry name" value="PROTEIN SNAKESKIN"/>
    <property type="match status" value="1"/>
</dbReference>
<feature type="region of interest" description="Disordered" evidence="1">
    <location>
        <begin position="533"/>
        <end position="581"/>
    </location>
</feature>
<reference evidence="3" key="1">
    <citation type="journal article" date="2020" name="J Insects Food Feed">
        <title>The yellow mealworm (Tenebrio molitor) genome: a resource for the emerging insects as food and feed industry.</title>
        <authorList>
            <person name="Eriksson T."/>
            <person name="Andere A."/>
            <person name="Kelstrup H."/>
            <person name="Emery V."/>
            <person name="Picard C."/>
        </authorList>
    </citation>
    <scope>NUCLEOTIDE SEQUENCE</scope>
    <source>
        <strain evidence="3">Stoneville</strain>
        <tissue evidence="3">Whole head</tissue>
    </source>
</reference>
<feature type="transmembrane region" description="Helical" evidence="2">
    <location>
        <begin position="191"/>
        <end position="210"/>
    </location>
</feature>
<name>A0A8J6HMF1_TENMO</name>
<dbReference type="EMBL" id="JABDTM020007914">
    <property type="protein sequence ID" value="KAH0821425.1"/>
    <property type="molecule type" value="Genomic_DNA"/>
</dbReference>
<dbReference type="GO" id="GO:0005886">
    <property type="term" value="C:plasma membrane"/>
    <property type="evidence" value="ECO:0007669"/>
    <property type="project" value="TreeGrafter"/>
</dbReference>
<reference evidence="3" key="2">
    <citation type="submission" date="2021-08" db="EMBL/GenBank/DDBJ databases">
        <authorList>
            <person name="Eriksson T."/>
        </authorList>
    </citation>
    <scope>NUCLEOTIDE SEQUENCE</scope>
    <source>
        <strain evidence="3">Stoneville</strain>
        <tissue evidence="3">Whole head</tissue>
    </source>
</reference>
<evidence type="ECO:0000256" key="2">
    <source>
        <dbReference type="SAM" id="Phobius"/>
    </source>
</evidence>
<sequence length="1092" mass="122888">MGILVIIYITDDTDYLFETLFVITGCCLNLIAGIIALVLAIIVVKVDNRESYYDVPRKITMSAEVENNKEEDTKEQPKSLKLKFQKHWQIGTKILELLLCIVCIGTAFDALKIMGTGKSELHHVGIMYTAYTGYILIILTFLLSYYLGETIPFRTSALFSISAAGLFLTTGVLLIVDRSAYMKRYGSPTTSYLSMLLVSLICAACMGFIYEPAYEIELGEHLHHVGIMYTAYIGFILINTLLLISRLIGDRIPCLTVVLFALNGAGLFLITGILLLIDRKKLTRGVFHPKLYLLTMMTISCRKSISKCLKMRKFFRYAYEGYAPVPYAVNPVRWLEALLCIICLALAVYLTVSMPFMHLVFKVILVVTAGAFTAITIIDIISNTFRNPIYWNTWTLFAITAALFFFLCVGLLIATGLQILLIIAIVFNAITAIVFLLDAFLVLKAFQRRKSVVHPKPAQVIYEQRPEQCYCVQRAGDPESVMVVPEAESTEVTIEKRYEVARSVREGNRTVEEIEEERTIQRTSSAIIPKQRTTTSYGGTFPMSRDAMPLPSPDPQYRSAQPNRRRVSTTDSRMAKGYSTNRIYRDSDGKMYTENGTSLMELQSESGQTIYQEPDGVTYGRIPSNELAGASDLQEVYTYDGKKVNRVYGRPDRKLVTPEGAPLYEVRTENAPNVFEGSDGVFYSYDAPSGRNTSRSEIRLYEDAPRPGDPCRCSPNQTRGSVVQRDARGRIVLPDGTPVTVTTTASGETLYETPNGELLRKDLQPVEIIKVTTNPPLQMSNPPLQMCPVDCRRKAVTPQPQKRCTPPTTQRSEIFRTTELTKTIETERPDTGPDSQLCPKRCSKIRRGADGRLYLPDGAPLNESRSVTGEITYEGPGGEMYTADGLQIISATEERKTAETTKTFSSRPSPRKEREYITVRKLNKSPMYDSSDDSCACVDRSPRYKKEVESPRKMQKPVMSRSPPPRNPSKEGKPFEMAVSSRTVAISTRMVPKSRSQKSLSAPGSPDSREPVTRNVKSAEAPNSVSYQYQQQTPSVVYHQYVQKPCHCAERVTTTKIDRDTIQRSLRRPRLSLRHPSERTPRHNFERRLWRP</sequence>
<feature type="transmembrane region" description="Helical" evidence="2">
    <location>
        <begin position="222"/>
        <end position="244"/>
    </location>
</feature>
<feature type="transmembrane region" description="Helical" evidence="2">
    <location>
        <begin position="359"/>
        <end position="381"/>
    </location>
</feature>
<feature type="compositionally biased region" description="Basic and acidic residues" evidence="1">
    <location>
        <begin position="940"/>
        <end position="952"/>
    </location>
</feature>
<accession>A0A8J6HMF1</accession>
<keyword evidence="2" id="KW-1133">Transmembrane helix</keyword>
<dbReference type="CDD" id="cd06174">
    <property type="entry name" value="MFS"/>
    <property type="match status" value="1"/>
</dbReference>
<keyword evidence="2" id="KW-0472">Membrane</keyword>
<feature type="region of interest" description="Disordered" evidence="1">
    <location>
        <begin position="892"/>
        <end position="1025"/>
    </location>
</feature>
<organism evidence="3 4">
    <name type="scientific">Tenebrio molitor</name>
    <name type="common">Yellow mealworm beetle</name>
    <dbReference type="NCBI Taxonomy" id="7067"/>
    <lineage>
        <taxon>Eukaryota</taxon>
        <taxon>Metazoa</taxon>
        <taxon>Ecdysozoa</taxon>
        <taxon>Arthropoda</taxon>
        <taxon>Hexapoda</taxon>
        <taxon>Insecta</taxon>
        <taxon>Pterygota</taxon>
        <taxon>Neoptera</taxon>
        <taxon>Endopterygota</taxon>
        <taxon>Coleoptera</taxon>
        <taxon>Polyphaga</taxon>
        <taxon>Cucujiformia</taxon>
        <taxon>Tenebrionidae</taxon>
        <taxon>Tenebrio</taxon>
    </lineage>
</organism>
<feature type="transmembrane region" description="Helical" evidence="2">
    <location>
        <begin position="419"/>
        <end position="443"/>
    </location>
</feature>
<evidence type="ECO:0000256" key="1">
    <source>
        <dbReference type="SAM" id="MobiDB-lite"/>
    </source>
</evidence>
<feature type="transmembrane region" description="Helical" evidence="2">
    <location>
        <begin position="126"/>
        <end position="145"/>
    </location>
</feature>
<evidence type="ECO:0000313" key="3">
    <source>
        <dbReference type="EMBL" id="KAH0821425.1"/>
    </source>
</evidence>
<dbReference type="AlphaFoldDB" id="A0A8J6HMF1"/>
<dbReference type="Proteomes" id="UP000719412">
    <property type="component" value="Unassembled WGS sequence"/>
</dbReference>
<feature type="transmembrane region" description="Helical" evidence="2">
    <location>
        <begin position="157"/>
        <end position="176"/>
    </location>
</feature>
<proteinExistence type="predicted"/>
<feature type="transmembrane region" description="Helical" evidence="2">
    <location>
        <begin position="256"/>
        <end position="277"/>
    </location>
</feature>
<protein>
    <submittedName>
        <fullName evidence="3">Uncharacterized protein</fullName>
    </submittedName>
</protein>
<feature type="compositionally biased region" description="Basic and acidic residues" evidence="1">
    <location>
        <begin position="1075"/>
        <end position="1092"/>
    </location>
</feature>
<feature type="region of interest" description="Disordered" evidence="1">
    <location>
        <begin position="1073"/>
        <end position="1092"/>
    </location>
</feature>
<evidence type="ECO:0000313" key="4">
    <source>
        <dbReference type="Proteomes" id="UP000719412"/>
    </source>
</evidence>
<keyword evidence="4" id="KW-1185">Reference proteome</keyword>
<keyword evidence="2" id="KW-0812">Transmembrane</keyword>
<feature type="transmembrane region" description="Helical" evidence="2">
    <location>
        <begin position="20"/>
        <end position="44"/>
    </location>
</feature>
<dbReference type="GO" id="GO:0019991">
    <property type="term" value="P:septate junction assembly"/>
    <property type="evidence" value="ECO:0007669"/>
    <property type="project" value="InterPro"/>
</dbReference>
<dbReference type="PANTHER" id="PTHR36692:SF2">
    <property type="entry name" value="GEO12064P1"/>
    <property type="match status" value="1"/>
</dbReference>
<comment type="caution">
    <text evidence="3">The sequence shown here is derived from an EMBL/GenBank/DDBJ whole genome shotgun (WGS) entry which is preliminary data.</text>
</comment>
<feature type="transmembrane region" description="Helical" evidence="2">
    <location>
        <begin position="334"/>
        <end position="353"/>
    </location>
</feature>
<dbReference type="InterPro" id="IPR038976">
    <property type="entry name" value="Ssk"/>
</dbReference>
<feature type="transmembrane region" description="Helical" evidence="2">
    <location>
        <begin position="393"/>
        <end position="413"/>
    </location>
</feature>
<gene>
    <name evidence="3" type="ORF">GEV33_001366</name>
</gene>